<name>A0ABD1F5B9_HYPHA</name>
<proteinExistence type="predicted"/>
<sequence length="237" mass="27828">MRNLCTIRHLTKFQNPQLFFRFFIKSENLNPANLALNFHKTSPRCLFQFQQRFQHSKIHRNLPKTPDLIYVPQIMKWLKNKIKFKVLKNSWDPEFSEGAFIYGITRAVCRITEIINQGKQEELENLMTFSAKIKLIDYMSTRLSKVQKEIILLKPDDIKILVPLHVALIKDGNKKNCRISLRVLGLKWHEHAHTLKLALVALQTEFLRDYTHGHKNSEWTLSAFDILECGMLTQITA</sequence>
<comment type="caution">
    <text evidence="1">The sequence shown here is derived from an EMBL/GenBank/DDBJ whole genome shotgun (WGS) entry which is preliminary data.</text>
</comment>
<accession>A0ABD1F5B9</accession>
<organism evidence="1 2">
    <name type="scientific">Hypothenemus hampei</name>
    <name type="common">Coffee berry borer</name>
    <dbReference type="NCBI Taxonomy" id="57062"/>
    <lineage>
        <taxon>Eukaryota</taxon>
        <taxon>Metazoa</taxon>
        <taxon>Ecdysozoa</taxon>
        <taxon>Arthropoda</taxon>
        <taxon>Hexapoda</taxon>
        <taxon>Insecta</taxon>
        <taxon>Pterygota</taxon>
        <taxon>Neoptera</taxon>
        <taxon>Endopterygota</taxon>
        <taxon>Coleoptera</taxon>
        <taxon>Polyphaga</taxon>
        <taxon>Cucujiformia</taxon>
        <taxon>Curculionidae</taxon>
        <taxon>Scolytinae</taxon>
        <taxon>Hypothenemus</taxon>
    </lineage>
</organism>
<gene>
    <name evidence="1" type="ORF">ABEB36_002295</name>
</gene>
<dbReference type="AlphaFoldDB" id="A0ABD1F5B9"/>
<dbReference type="Proteomes" id="UP001566132">
    <property type="component" value="Unassembled WGS sequence"/>
</dbReference>
<evidence type="ECO:0000313" key="2">
    <source>
        <dbReference type="Proteomes" id="UP001566132"/>
    </source>
</evidence>
<dbReference type="PANTHER" id="PTHR13333:SF5">
    <property type="entry name" value="M-AAA PROTEASE-INTERACTING PROTEIN 1, MITOCHONDRIAL"/>
    <property type="match status" value="1"/>
</dbReference>
<evidence type="ECO:0000313" key="1">
    <source>
        <dbReference type="EMBL" id="KAL1512763.1"/>
    </source>
</evidence>
<reference evidence="1 2" key="1">
    <citation type="submission" date="2024-05" db="EMBL/GenBank/DDBJ databases">
        <title>Genetic variation in Jamaican populations of the coffee berry borer (Hypothenemus hampei).</title>
        <authorList>
            <person name="Errbii M."/>
            <person name="Myrie A."/>
        </authorList>
    </citation>
    <scope>NUCLEOTIDE SEQUENCE [LARGE SCALE GENOMIC DNA]</scope>
    <source>
        <strain evidence="1">JA-Hopewell-2020-01-JO</strain>
        <tissue evidence="1">Whole body</tissue>
    </source>
</reference>
<dbReference type="PANTHER" id="PTHR13333">
    <property type="entry name" value="M-AAA PROTEASE-INTERACTING PROTEIN 1, MITOCHONDRIAL"/>
    <property type="match status" value="1"/>
</dbReference>
<protein>
    <submittedName>
        <fullName evidence="1">Uncharacterized protein</fullName>
    </submittedName>
</protein>
<dbReference type="EMBL" id="JBDJPC010000002">
    <property type="protein sequence ID" value="KAL1512763.1"/>
    <property type="molecule type" value="Genomic_DNA"/>
</dbReference>
<keyword evidence="2" id="KW-1185">Reference proteome</keyword>